<comment type="caution">
    <text evidence="2">The sequence shown here is derived from an EMBL/GenBank/DDBJ whole genome shotgun (WGS) entry which is preliminary data.</text>
</comment>
<dbReference type="Proteomes" id="UP001524642">
    <property type="component" value="Unassembled WGS sequence"/>
</dbReference>
<evidence type="ECO:0000256" key="1">
    <source>
        <dbReference type="SAM" id="Phobius"/>
    </source>
</evidence>
<keyword evidence="1" id="KW-1133">Transmembrane helix</keyword>
<reference evidence="2 3" key="1">
    <citation type="submission" date="2022-06" db="EMBL/GenBank/DDBJ databases">
        <title>Roseomonas CN29.</title>
        <authorList>
            <person name="Cheng Y."/>
            <person name="He X."/>
        </authorList>
    </citation>
    <scope>NUCLEOTIDE SEQUENCE [LARGE SCALE GENOMIC DNA]</scope>
    <source>
        <strain evidence="2 3">CN29</strain>
    </source>
</reference>
<proteinExistence type="predicted"/>
<organism evidence="2 3">
    <name type="scientific">Roseomonas populi</name>
    <dbReference type="NCBI Taxonomy" id="3121582"/>
    <lineage>
        <taxon>Bacteria</taxon>
        <taxon>Pseudomonadati</taxon>
        <taxon>Pseudomonadota</taxon>
        <taxon>Alphaproteobacteria</taxon>
        <taxon>Acetobacterales</taxon>
        <taxon>Roseomonadaceae</taxon>
        <taxon>Roseomonas</taxon>
    </lineage>
</organism>
<evidence type="ECO:0000313" key="3">
    <source>
        <dbReference type="Proteomes" id="UP001524642"/>
    </source>
</evidence>
<dbReference type="EMBL" id="JANJOU010000028">
    <property type="protein sequence ID" value="MCR0985053.1"/>
    <property type="molecule type" value="Genomic_DNA"/>
</dbReference>
<gene>
    <name evidence="2" type="ORF">NRP21_23650</name>
</gene>
<feature type="transmembrane region" description="Helical" evidence="1">
    <location>
        <begin position="52"/>
        <end position="77"/>
    </location>
</feature>
<dbReference type="RefSeq" id="WP_257718705.1">
    <property type="nucleotide sequence ID" value="NZ_JANJOU010000028.1"/>
</dbReference>
<evidence type="ECO:0000313" key="2">
    <source>
        <dbReference type="EMBL" id="MCR0985053.1"/>
    </source>
</evidence>
<protein>
    <submittedName>
        <fullName evidence="2">Uncharacterized protein</fullName>
    </submittedName>
</protein>
<sequence length="124" mass="12855">MILDFGVQGALVSNQHVIYALQPDAQDTAPTIAGSLPRWARRASRQERLRRLLSAATLAAVLLLRALGAGAAVAVAVLQGGAWAGLAAALLAAAALLTGARFLARLLKAEADYETLVERGGVSR</sequence>
<name>A0ABT1XCB6_9PROT</name>
<keyword evidence="3" id="KW-1185">Reference proteome</keyword>
<accession>A0ABT1XCB6</accession>
<keyword evidence="1" id="KW-0472">Membrane</keyword>
<keyword evidence="1" id="KW-0812">Transmembrane</keyword>
<feature type="transmembrane region" description="Helical" evidence="1">
    <location>
        <begin position="83"/>
        <end position="104"/>
    </location>
</feature>